<dbReference type="GeneID" id="102380684"/>
<dbReference type="PANTHER" id="PTHR11590">
    <property type="entry name" value="PROTEIN-GLUTAMINE GAMMA-GLUTAMYLTRANSFERASE"/>
    <property type="match status" value="1"/>
</dbReference>
<dbReference type="FunFam" id="2.60.40.10:FF:000278">
    <property type="entry name" value="Protein-glutamine gamma-glutamyltransferase 2"/>
    <property type="match status" value="1"/>
</dbReference>
<feature type="region of interest" description="Disordered" evidence="2">
    <location>
        <begin position="854"/>
        <end position="877"/>
    </location>
</feature>
<dbReference type="FunFam" id="2.60.40.10:FF:000090">
    <property type="entry name" value="Protein-glutamine gamma-glutamyltransferase 2"/>
    <property type="match status" value="1"/>
</dbReference>
<dbReference type="InterPro" id="IPR008958">
    <property type="entry name" value="Transglutaminase_C"/>
</dbReference>
<dbReference type="Pfam" id="PF01841">
    <property type="entry name" value="Transglut_core"/>
    <property type="match status" value="1"/>
</dbReference>
<dbReference type="InterPro" id="IPR002931">
    <property type="entry name" value="Transglutaminase-like"/>
</dbReference>
<name>A0A1U7SLQ2_ALLSI</name>
<dbReference type="InterPro" id="IPR038765">
    <property type="entry name" value="Papain-like_cys_pep_sf"/>
</dbReference>
<dbReference type="PANTHER" id="PTHR11590:SF75">
    <property type="entry name" value="TRANSGLUTAMINASE-LIKE DOMAIN-CONTAINING PROTEIN"/>
    <property type="match status" value="1"/>
</dbReference>
<evidence type="ECO:0000313" key="5">
    <source>
        <dbReference type="RefSeq" id="XP_006034123.3"/>
    </source>
</evidence>
<dbReference type="GO" id="GO:0003810">
    <property type="term" value="F:protein-glutamine gamma-glutamyltransferase activity"/>
    <property type="evidence" value="ECO:0007669"/>
    <property type="project" value="InterPro"/>
</dbReference>
<dbReference type="SUPFAM" id="SSF49309">
    <property type="entry name" value="Transglutaminase, two C-terminal domains"/>
    <property type="match status" value="2"/>
</dbReference>
<dbReference type="SMART" id="SM00460">
    <property type="entry name" value="TGc"/>
    <property type="match status" value="1"/>
</dbReference>
<dbReference type="InParanoid" id="A0A1U7SLQ2"/>
<dbReference type="InterPro" id="IPR014756">
    <property type="entry name" value="Ig_E-set"/>
</dbReference>
<evidence type="ECO:0000256" key="1">
    <source>
        <dbReference type="ARBA" id="ARBA00005968"/>
    </source>
</evidence>
<dbReference type="Gene3D" id="3.90.260.10">
    <property type="entry name" value="Transglutaminase-like"/>
    <property type="match status" value="1"/>
</dbReference>
<sequence>MEVIQLGDVDLNCPHNCKCHNTHFFGTDRQIVRRGQAFDLYVHFQNREWDNSMDKISFTVETGLGPCESKETKCTFPLGRCIDQTCWSACYKPHQQRCIIISVFPPIDVCIGRHILSMNITSCDRTFQRCLGDFDILFNPWCADDPVYMDNQAHREEYVLNEHGMLYEGVHKHITSRLWHFGQFENGILDICLKVLDIGSNYHQGSERGCRWRNDPVHVSMVVNHMLCGHHSNSIMKLPDNNDYLKGTNPLTWNGSVPILQQWYNRRCRPVRFGDCLTLASVMCTVMRCLGIPSRVITNFCSPHCAENPLAVDELFDSTGKTLCGKDKLWAYHCWNESWMARRDLGLCSSNWQCLDPTPMESGRGSACCGPTSIRSVKDGELDLDYDGQHIFSRLNASCIGWLSKSSDKKEKLYYDAWLCGQCVSTKSVGSDHREDITGTYKYELGSLKGKEAFYKAYRRIHSGYCNAPNCHIDRDLAALQNRFLSDAGMSMRFKMVNCPMYGQDVHLHWLLENLRNEPKNLNFNLCTQVLTHNGCALDQFWKENINVALGPREAKTIPLHISYNQYGHHLGDHDIMRLVAISDPECGEVLMVKRDIVINRPTVAIKLLGLPRLNEPCTAEISFCNPLQEDLKNCVLNLEGCGLFKESMAVDLGTLASNHQARTVVEFIPYRHGCHRLLANFACHKFGYCKGYASADVCDPRCNSVPFPVCNSGTLPVCDSGFLPHGDAYVDYICIPMCTSGNGSGNQPTFDYVYLPVGHPLCNSVCQSDSGFHIICDTMPSAMSAPMFHSVSGSVSAPTSSPMCRPVAQVVGGSASAPIPHPVQPPMPYSLSIPANNAMSALLSHFMTGSANSNPVHTPVSHTVSGTMPTSASHPPSALVSHAACGSVSTAASHLLNAPVSHAACGSVSTPASHPLNGPVSHAVSTPASRPICTPMPHAMSTLASRPICTPVPHAMSTPASHPICTPVSHSVCGLASTSVSHPLSIPVSRAVHGSISNTTSRSVSIPMARFVGVSASSPVARSLSHSVCSPHRGPLGSTVSRFSSQSAWVSRAAPASRFQSSSKLRSAYGTQPRSKSRSAYSALSHSASHSAYGTLTRSAWKCTL</sequence>
<evidence type="ECO:0000259" key="3">
    <source>
        <dbReference type="SMART" id="SM00460"/>
    </source>
</evidence>
<dbReference type="InterPro" id="IPR036238">
    <property type="entry name" value="Transglutaminase_C_sf"/>
</dbReference>
<dbReference type="Gene3D" id="2.60.40.10">
    <property type="entry name" value="Immunoglobulins"/>
    <property type="match status" value="3"/>
</dbReference>
<dbReference type="Pfam" id="PF00868">
    <property type="entry name" value="Transglut_N"/>
    <property type="match status" value="1"/>
</dbReference>
<evidence type="ECO:0000313" key="4">
    <source>
        <dbReference type="Proteomes" id="UP000189705"/>
    </source>
</evidence>
<feature type="compositionally biased region" description="Polar residues" evidence="2">
    <location>
        <begin position="854"/>
        <end position="875"/>
    </location>
</feature>
<proteinExistence type="inferred from homology"/>
<dbReference type="FunFam" id="2.60.40.10:FF:001971">
    <property type="entry name" value="Protein-glutamine gamma-glutamyltransferase 5"/>
    <property type="match status" value="1"/>
</dbReference>
<dbReference type="InterPro" id="IPR001102">
    <property type="entry name" value="Transglutaminase_N"/>
</dbReference>
<dbReference type="Proteomes" id="UP000189705">
    <property type="component" value="Unplaced"/>
</dbReference>
<gene>
    <name evidence="5" type="primary">LOC102380684</name>
</gene>
<feature type="domain" description="Transglutaminase-like" evidence="3">
    <location>
        <begin position="268"/>
        <end position="359"/>
    </location>
</feature>
<dbReference type="Pfam" id="PF00927">
    <property type="entry name" value="Transglut_C"/>
    <property type="match status" value="2"/>
</dbReference>
<reference evidence="5" key="1">
    <citation type="submission" date="2025-08" db="UniProtKB">
        <authorList>
            <consortium name="RefSeq"/>
        </authorList>
    </citation>
    <scope>IDENTIFICATION</scope>
</reference>
<dbReference type="SUPFAM" id="SSF81296">
    <property type="entry name" value="E set domains"/>
    <property type="match status" value="1"/>
</dbReference>
<dbReference type="SUPFAM" id="SSF54001">
    <property type="entry name" value="Cysteine proteinases"/>
    <property type="match status" value="1"/>
</dbReference>
<dbReference type="KEGG" id="asn:102380684"/>
<dbReference type="InterPro" id="IPR036985">
    <property type="entry name" value="Transglutaminase-like_sf"/>
</dbReference>
<comment type="similarity">
    <text evidence="1">Belongs to the transglutaminase superfamily. Transglutaminase family.</text>
</comment>
<dbReference type="FunFam" id="3.90.260.10:FF:000004">
    <property type="entry name" value="Protein-glutamine gamma-glutamyltransferase 5"/>
    <property type="match status" value="1"/>
</dbReference>
<dbReference type="RefSeq" id="XP_006034123.3">
    <property type="nucleotide sequence ID" value="XM_006034061.3"/>
</dbReference>
<keyword evidence="4" id="KW-1185">Reference proteome</keyword>
<accession>A0A1U7SLQ2</accession>
<dbReference type="AlphaFoldDB" id="A0A1U7SLQ2"/>
<dbReference type="InterPro" id="IPR013783">
    <property type="entry name" value="Ig-like_fold"/>
</dbReference>
<dbReference type="eggNOG" id="ENOG502QTRA">
    <property type="taxonomic scope" value="Eukaryota"/>
</dbReference>
<organism evidence="4 5">
    <name type="scientific">Alligator sinensis</name>
    <name type="common">Chinese alligator</name>
    <dbReference type="NCBI Taxonomy" id="38654"/>
    <lineage>
        <taxon>Eukaryota</taxon>
        <taxon>Metazoa</taxon>
        <taxon>Chordata</taxon>
        <taxon>Craniata</taxon>
        <taxon>Vertebrata</taxon>
        <taxon>Euteleostomi</taxon>
        <taxon>Archelosauria</taxon>
        <taxon>Archosauria</taxon>
        <taxon>Crocodylia</taxon>
        <taxon>Alligatoridae</taxon>
        <taxon>Alligatorinae</taxon>
        <taxon>Alligator</taxon>
    </lineage>
</organism>
<evidence type="ECO:0000256" key="2">
    <source>
        <dbReference type="SAM" id="MobiDB-lite"/>
    </source>
</evidence>
<protein>
    <submittedName>
        <fullName evidence="5">Protein-glutamine gamma-glutamyltransferase 5-like</fullName>
    </submittedName>
</protein>
<dbReference type="InterPro" id="IPR050779">
    <property type="entry name" value="Transglutaminase"/>
</dbReference>